<name>A0ACB9EUX2_9ASTR</name>
<organism evidence="1 2">
    <name type="scientific">Smallanthus sonchifolius</name>
    <dbReference type="NCBI Taxonomy" id="185202"/>
    <lineage>
        <taxon>Eukaryota</taxon>
        <taxon>Viridiplantae</taxon>
        <taxon>Streptophyta</taxon>
        <taxon>Embryophyta</taxon>
        <taxon>Tracheophyta</taxon>
        <taxon>Spermatophyta</taxon>
        <taxon>Magnoliopsida</taxon>
        <taxon>eudicotyledons</taxon>
        <taxon>Gunneridae</taxon>
        <taxon>Pentapetalae</taxon>
        <taxon>asterids</taxon>
        <taxon>campanulids</taxon>
        <taxon>Asterales</taxon>
        <taxon>Asteraceae</taxon>
        <taxon>Asteroideae</taxon>
        <taxon>Heliantheae alliance</taxon>
        <taxon>Millerieae</taxon>
        <taxon>Smallanthus</taxon>
    </lineage>
</organism>
<dbReference type="Proteomes" id="UP001056120">
    <property type="component" value="Linkage Group LG17"/>
</dbReference>
<evidence type="ECO:0000313" key="2">
    <source>
        <dbReference type="Proteomes" id="UP001056120"/>
    </source>
</evidence>
<reference evidence="2" key="1">
    <citation type="journal article" date="2022" name="Mol. Ecol. Resour.">
        <title>The genomes of chicory, endive, great burdock and yacon provide insights into Asteraceae palaeo-polyploidization history and plant inulin production.</title>
        <authorList>
            <person name="Fan W."/>
            <person name="Wang S."/>
            <person name="Wang H."/>
            <person name="Wang A."/>
            <person name="Jiang F."/>
            <person name="Liu H."/>
            <person name="Zhao H."/>
            <person name="Xu D."/>
            <person name="Zhang Y."/>
        </authorList>
    </citation>
    <scope>NUCLEOTIDE SEQUENCE [LARGE SCALE GENOMIC DNA]</scope>
    <source>
        <strain evidence="2">cv. Yunnan</strain>
    </source>
</reference>
<reference evidence="1 2" key="2">
    <citation type="journal article" date="2022" name="Mol. Ecol. Resour.">
        <title>The genomes of chicory, endive, great burdock and yacon provide insights into Asteraceae paleo-polyploidization history and plant inulin production.</title>
        <authorList>
            <person name="Fan W."/>
            <person name="Wang S."/>
            <person name="Wang H."/>
            <person name="Wang A."/>
            <person name="Jiang F."/>
            <person name="Liu H."/>
            <person name="Zhao H."/>
            <person name="Xu D."/>
            <person name="Zhang Y."/>
        </authorList>
    </citation>
    <scope>NUCLEOTIDE SEQUENCE [LARGE SCALE GENOMIC DNA]</scope>
    <source>
        <strain evidence="2">cv. Yunnan</strain>
        <tissue evidence="1">Leaves</tissue>
    </source>
</reference>
<keyword evidence="2" id="KW-1185">Reference proteome</keyword>
<protein>
    <submittedName>
        <fullName evidence="1">Uncharacterized protein</fullName>
    </submittedName>
</protein>
<gene>
    <name evidence="1" type="ORF">L1987_52647</name>
</gene>
<evidence type="ECO:0000313" key="1">
    <source>
        <dbReference type="EMBL" id="KAI3762222.1"/>
    </source>
</evidence>
<proteinExistence type="predicted"/>
<accession>A0ACB9EUX2</accession>
<dbReference type="EMBL" id="CM042034">
    <property type="protein sequence ID" value="KAI3762222.1"/>
    <property type="molecule type" value="Genomic_DNA"/>
</dbReference>
<sequence>MLGHWRAKIKMQIIWGHLCVSGQESLPSQYLQATVRQQPCSNLQDLENYKMKDAMLETNPRCRRVVFC</sequence>
<comment type="caution">
    <text evidence="1">The sequence shown here is derived from an EMBL/GenBank/DDBJ whole genome shotgun (WGS) entry which is preliminary data.</text>
</comment>